<dbReference type="KEGG" id="smo:SELMODRAFT_442839"/>
<dbReference type="SUPFAM" id="SSF48452">
    <property type="entry name" value="TPR-like"/>
    <property type="match status" value="1"/>
</dbReference>
<dbReference type="Pfam" id="PF03568">
    <property type="entry name" value="Separin_C"/>
    <property type="match status" value="1"/>
</dbReference>
<dbReference type="InterPro" id="IPR056933">
    <property type="entry name" value="TPR_ESP1"/>
</dbReference>
<dbReference type="PROSITE" id="PS51700">
    <property type="entry name" value="SEPARIN"/>
    <property type="match status" value="1"/>
</dbReference>
<sequence length="1664" mass="186573">MGYQRGGDLFGVVGVALESLDSLRPWLASGIIEIELQRYGFVRRLVSWKRYGEAAAECRKILASLNARVFSSAKDEKGRKNAKNSKNQSDKLVLPTPKSSEDMVPGLPALVVGVATDLILYTVESGERDIGVLESLARLPRQLEPWLSVMDSKDQGAQRDAVFKALYRSTTILIARSAIEAELLYSFCTIALVWCSISSQVDQYLKVARKFCSSPTVQENVALDICLFVIASLRSKVELHLVSEEMLEESALKIQNLMLNSSMPSDELRGLISVTYNMGVQLYNKKEYDLACRPLKLAHDGAWIRVDFLSMMSAVPVVEAVSEACVKTSAYVDCLVRNSDTDYGIEVLRNSLVYWLRVHSQGFKLESPQSVLKLWCKVTLEFAPELCCLYGSLCDLQPPAPAASLGLILEGQLLALDDTEKHGIDQVKEELISFLADEVYNGGSCPLELSRVLIEKGRFARKKGMQNLGTVIALLSKALLLSENAIRTGEEEKVETNYLCAVAYCLRAHCSQEADSSSEEYVADLTSAVKAWRKFLGYLRTGANAGASYRMTKESILFLLRSMADLLSLKSSSVWENTRTSHVLCLVPLSSDFEAILQTKFGQKMDVLYDFGKTTDSLAAAVKLVLSEDLSAFSQQHLLETDAALTLARGTPNSFRERVHLSRLQFYLAEVFMQRGDLEMAIKLATESLQLRLKLLNRTFLVSKDVSHSTSKSKVEAVGPSAVLSWPSLLSRNTCYEFSQWHILGDYLESLMQVGSLHEKLGFSDEAERSFREGLWLAKAQNLTFSCIRFTSALGEVHRKQHMWEHAEEGLKDAEKMLEELNSGNVCAGCITMEKCLLKLRFGDLARHSPKLDGGNICTKTKLDIALMHYEFAIEALTELPFLREVLEEFKHASHGGYRKFRLRDTTLSAWTRYKWEYHSRCLAAKLFIEQGSCRFQLRDVLKAEESYLQARQLINVEVETSEQSSHASINASLFPLEEANLLYNWSLLRLWEGCAQRVSDEFLSMPCTWLYRAFFLSITASVLSKKVCQLLAILHFLMLATNNSNHETKELAAYFHQASIGSMSRQQHLLVLDSKSQQADARTCIKEMRKALRVVQEGSFDLRAEFKALMDGLPSATICCISLLEQEFSFILEQIGKDPIAAWLLISRIGGDVVVTILPIGCANRTGFEVRQAPESRWRHKSVLESDALVRAFMGELASILDESRQSTSRLLPVSTPEEKNQWWKWRTELDTRLASCLRNIENSWLGFWKCLLLGEPARSSVSEALRKKSKELCRTLKSKSFLGQLKACKVPEEALVKLLLQAVGSLEAEQLRQGIAFILGWDHNLGEREELLIEKAAEAFRSSFLSATNKELDIEREPVELVLDGKLQALPWESLPVMRKLETYRMPSLGSIKAVFIHHRYSLLELDVCNGLGRLQLNGKARRNAIRGASRPAVNPHSTFYLLNPGGDLESTQSAFEEWFRRQKGWEGKTGQVPTLDEYLEGFQQHDMFVYLGHGSGDQYFPEKHMRKLVQCPASLLMGCSSGRFSARGDYEPVGVPLSYLMASCPLAIANLWDVTDGDIDRFSRAVLQRWLESCANEGASKPKIKTPVKAPRRGRSSSKAVQEVDDSLSTTEEWEEVCIGPSIEAGREACRLPYLIGASPVCFGVPTVIRRSKTDDKITSQ</sequence>
<dbReference type="EMBL" id="GL377592">
    <property type="protein sequence ID" value="EFJ23670.1"/>
    <property type="molecule type" value="Genomic_DNA"/>
</dbReference>
<gene>
    <name evidence="7" type="ORF">SELMODRAFT_442839</name>
</gene>
<dbReference type="OMA" id="EDETRWH"/>
<dbReference type="Pfam" id="PF25110">
    <property type="entry name" value="TPR_ESP1"/>
    <property type="match status" value="1"/>
</dbReference>
<dbReference type="STRING" id="88036.D8RWI9"/>
<proteinExistence type="predicted"/>
<name>D8RWI9_SELML</name>
<dbReference type="FunCoup" id="D8RWI9">
    <property type="interactions" value="629"/>
</dbReference>
<keyword evidence="8" id="KW-1185">Reference proteome</keyword>
<dbReference type="GO" id="GO:0006508">
    <property type="term" value="P:proteolysis"/>
    <property type="evidence" value="ECO:0007669"/>
    <property type="project" value="InterPro"/>
</dbReference>
<dbReference type="GO" id="GO:0005634">
    <property type="term" value="C:nucleus"/>
    <property type="evidence" value="ECO:0000318"/>
    <property type="project" value="GO_Central"/>
</dbReference>
<reference evidence="7 8" key="1">
    <citation type="journal article" date="2011" name="Science">
        <title>The Selaginella genome identifies genetic changes associated with the evolution of vascular plants.</title>
        <authorList>
            <person name="Banks J.A."/>
            <person name="Nishiyama T."/>
            <person name="Hasebe M."/>
            <person name="Bowman J.L."/>
            <person name="Gribskov M."/>
            <person name="dePamphilis C."/>
            <person name="Albert V.A."/>
            <person name="Aono N."/>
            <person name="Aoyama T."/>
            <person name="Ambrose B.A."/>
            <person name="Ashton N.W."/>
            <person name="Axtell M.J."/>
            <person name="Barker E."/>
            <person name="Barker M.S."/>
            <person name="Bennetzen J.L."/>
            <person name="Bonawitz N.D."/>
            <person name="Chapple C."/>
            <person name="Cheng C."/>
            <person name="Correa L.G."/>
            <person name="Dacre M."/>
            <person name="DeBarry J."/>
            <person name="Dreyer I."/>
            <person name="Elias M."/>
            <person name="Engstrom E.M."/>
            <person name="Estelle M."/>
            <person name="Feng L."/>
            <person name="Finet C."/>
            <person name="Floyd S.K."/>
            <person name="Frommer W.B."/>
            <person name="Fujita T."/>
            <person name="Gramzow L."/>
            <person name="Gutensohn M."/>
            <person name="Harholt J."/>
            <person name="Hattori M."/>
            <person name="Heyl A."/>
            <person name="Hirai T."/>
            <person name="Hiwatashi Y."/>
            <person name="Ishikawa M."/>
            <person name="Iwata M."/>
            <person name="Karol K.G."/>
            <person name="Koehler B."/>
            <person name="Kolukisaoglu U."/>
            <person name="Kubo M."/>
            <person name="Kurata T."/>
            <person name="Lalonde S."/>
            <person name="Li K."/>
            <person name="Li Y."/>
            <person name="Litt A."/>
            <person name="Lyons E."/>
            <person name="Manning G."/>
            <person name="Maruyama T."/>
            <person name="Michael T.P."/>
            <person name="Mikami K."/>
            <person name="Miyazaki S."/>
            <person name="Morinaga S."/>
            <person name="Murata T."/>
            <person name="Mueller-Roeber B."/>
            <person name="Nelson D.R."/>
            <person name="Obara M."/>
            <person name="Oguri Y."/>
            <person name="Olmstead R.G."/>
            <person name="Onodera N."/>
            <person name="Petersen B.L."/>
            <person name="Pils B."/>
            <person name="Prigge M."/>
            <person name="Rensing S.A."/>
            <person name="Riano-Pachon D.M."/>
            <person name="Roberts A.W."/>
            <person name="Sato Y."/>
            <person name="Scheller H.V."/>
            <person name="Schulz B."/>
            <person name="Schulz C."/>
            <person name="Shakirov E.V."/>
            <person name="Shibagaki N."/>
            <person name="Shinohara N."/>
            <person name="Shippen D.E."/>
            <person name="Soerensen I."/>
            <person name="Sotooka R."/>
            <person name="Sugimoto N."/>
            <person name="Sugita M."/>
            <person name="Sumikawa N."/>
            <person name="Tanurdzic M."/>
            <person name="Theissen G."/>
            <person name="Ulvskov P."/>
            <person name="Wakazuki S."/>
            <person name="Weng J.K."/>
            <person name="Willats W.W."/>
            <person name="Wipf D."/>
            <person name="Wolf P.G."/>
            <person name="Yang L."/>
            <person name="Zimmer A.D."/>
            <person name="Zhu Q."/>
            <person name="Mitros T."/>
            <person name="Hellsten U."/>
            <person name="Loque D."/>
            <person name="Otillar R."/>
            <person name="Salamov A."/>
            <person name="Schmutz J."/>
            <person name="Shapiro H."/>
            <person name="Lindquist E."/>
            <person name="Lucas S."/>
            <person name="Rokhsar D."/>
            <person name="Grigoriev I.V."/>
        </authorList>
    </citation>
    <scope>NUCLEOTIDE SEQUENCE [LARGE SCALE GENOMIC DNA]</scope>
</reference>
<keyword evidence="3" id="KW-0378">Hydrolase</keyword>
<keyword evidence="4" id="KW-0159">Chromosome partition</keyword>
<dbReference type="InParanoid" id="D8RWI9"/>
<feature type="domain" description="Peptidase C50" evidence="6">
    <location>
        <begin position="1438"/>
        <end position="1533"/>
    </location>
</feature>
<feature type="region of interest" description="Disordered" evidence="5">
    <location>
        <begin position="1581"/>
        <end position="1609"/>
    </location>
</feature>
<evidence type="ECO:0000313" key="8">
    <source>
        <dbReference type="Proteomes" id="UP000001514"/>
    </source>
</evidence>
<dbReference type="eggNOG" id="KOG1849">
    <property type="taxonomic scope" value="Eukaryota"/>
</dbReference>
<evidence type="ECO:0000256" key="5">
    <source>
        <dbReference type="SAM" id="MobiDB-lite"/>
    </source>
</evidence>
<evidence type="ECO:0000259" key="6">
    <source>
        <dbReference type="PROSITE" id="PS51700"/>
    </source>
</evidence>
<organism evidence="8">
    <name type="scientific">Selaginella moellendorffii</name>
    <name type="common">Spikemoss</name>
    <dbReference type="NCBI Taxonomy" id="88036"/>
    <lineage>
        <taxon>Eukaryota</taxon>
        <taxon>Viridiplantae</taxon>
        <taxon>Streptophyta</taxon>
        <taxon>Embryophyta</taxon>
        <taxon>Tracheophyta</taxon>
        <taxon>Lycopodiopsida</taxon>
        <taxon>Selaginellales</taxon>
        <taxon>Selaginellaceae</taxon>
        <taxon>Selaginella</taxon>
    </lineage>
</organism>
<evidence type="ECO:0000256" key="2">
    <source>
        <dbReference type="ARBA" id="ARBA00012489"/>
    </source>
</evidence>
<dbReference type="EC" id="3.4.22.49" evidence="2"/>
<dbReference type="Proteomes" id="UP000001514">
    <property type="component" value="Unassembled WGS sequence"/>
</dbReference>
<dbReference type="HOGENOM" id="CLU_242051_0_0_1"/>
<feature type="compositionally biased region" description="Basic residues" evidence="5">
    <location>
        <begin position="1585"/>
        <end position="1599"/>
    </location>
</feature>
<dbReference type="GO" id="GO:0051307">
    <property type="term" value="P:meiotic chromosome separation"/>
    <property type="evidence" value="ECO:0000318"/>
    <property type="project" value="GO_Central"/>
</dbReference>
<comment type="catalytic activity">
    <reaction evidence="1">
        <text>All bonds known to be hydrolyzed by this endopeptidase have arginine in P1 and an acidic residue in P4. P6 is often occupied by an acidic residue or by a hydroxy-amino-acid residue, the phosphorylation of which enhances cleavage.</text>
        <dbReference type="EC" id="3.4.22.49"/>
    </reaction>
</comment>
<dbReference type="PANTHER" id="PTHR12792">
    <property type="entry name" value="EXTRA SPINDLE POLES 1-RELATED"/>
    <property type="match status" value="1"/>
</dbReference>
<dbReference type="InterPro" id="IPR030397">
    <property type="entry name" value="SEPARIN_core_dom"/>
</dbReference>
<dbReference type="GO" id="GO:0072686">
    <property type="term" value="C:mitotic spindle"/>
    <property type="evidence" value="ECO:0000318"/>
    <property type="project" value="GO_Central"/>
</dbReference>
<evidence type="ECO:0000313" key="7">
    <source>
        <dbReference type="EMBL" id="EFJ23670.1"/>
    </source>
</evidence>
<protein>
    <recommendedName>
        <fullName evidence="2">separase</fullName>
        <ecNumber evidence="2">3.4.22.49</ecNumber>
    </recommendedName>
</protein>
<dbReference type="InterPro" id="IPR011990">
    <property type="entry name" value="TPR-like_helical_dom_sf"/>
</dbReference>
<dbReference type="GO" id="GO:0004197">
    <property type="term" value="F:cysteine-type endopeptidase activity"/>
    <property type="evidence" value="ECO:0000318"/>
    <property type="project" value="GO_Central"/>
</dbReference>
<evidence type="ECO:0000256" key="4">
    <source>
        <dbReference type="ARBA" id="ARBA00022829"/>
    </source>
</evidence>
<evidence type="ECO:0000256" key="1">
    <source>
        <dbReference type="ARBA" id="ARBA00000451"/>
    </source>
</evidence>
<accession>D8RWI9</accession>
<feature type="region of interest" description="Disordered" evidence="5">
    <location>
        <begin position="76"/>
        <end position="100"/>
    </location>
</feature>
<dbReference type="Gene3D" id="1.25.40.10">
    <property type="entry name" value="Tetratricopeptide repeat domain"/>
    <property type="match status" value="1"/>
</dbReference>
<evidence type="ECO:0000256" key="3">
    <source>
        <dbReference type="ARBA" id="ARBA00022801"/>
    </source>
</evidence>
<dbReference type="Gramene" id="EFJ23670">
    <property type="protein sequence ID" value="EFJ23670"/>
    <property type="gene ID" value="SELMODRAFT_442839"/>
</dbReference>
<dbReference type="InterPro" id="IPR005314">
    <property type="entry name" value="Peptidase_C50"/>
</dbReference>
<dbReference type="GO" id="GO:0005737">
    <property type="term" value="C:cytoplasm"/>
    <property type="evidence" value="ECO:0000318"/>
    <property type="project" value="GO_Central"/>
</dbReference>
<dbReference type="PANTHER" id="PTHR12792:SF0">
    <property type="entry name" value="SEPARIN"/>
    <property type="match status" value="1"/>
</dbReference>